<evidence type="ECO:0008006" key="3">
    <source>
        <dbReference type="Google" id="ProtNLM"/>
    </source>
</evidence>
<proteinExistence type="predicted"/>
<dbReference type="Proteomes" id="UP000198748">
    <property type="component" value="Unassembled WGS sequence"/>
</dbReference>
<keyword evidence="2" id="KW-1185">Reference proteome</keyword>
<gene>
    <name evidence="1" type="ORF">SAMN04487996_10526</name>
</gene>
<sequence>MQVCNNCGTINEADARVCSHCRIQGSFSTVTGTSDAPAGTEKQQCRNCGNLIGAHLPKCPECRFPVQIRRTENRQQPDGTFVIGSLRAG</sequence>
<accession>A0A1G7CUH0</accession>
<reference evidence="2" key="1">
    <citation type="submission" date="2016-10" db="EMBL/GenBank/DDBJ databases">
        <authorList>
            <person name="Varghese N."/>
            <person name="Submissions S."/>
        </authorList>
    </citation>
    <scope>NUCLEOTIDE SEQUENCE [LARGE SCALE GENOMIC DNA]</scope>
    <source>
        <strain evidence="2">DSM 25329</strain>
    </source>
</reference>
<organism evidence="1 2">
    <name type="scientific">Dyadobacter soli</name>
    <dbReference type="NCBI Taxonomy" id="659014"/>
    <lineage>
        <taxon>Bacteria</taxon>
        <taxon>Pseudomonadati</taxon>
        <taxon>Bacteroidota</taxon>
        <taxon>Cytophagia</taxon>
        <taxon>Cytophagales</taxon>
        <taxon>Spirosomataceae</taxon>
        <taxon>Dyadobacter</taxon>
    </lineage>
</organism>
<evidence type="ECO:0000313" key="1">
    <source>
        <dbReference type="EMBL" id="SDE43084.1"/>
    </source>
</evidence>
<dbReference type="STRING" id="659014.SAMN04487996_10526"/>
<dbReference type="RefSeq" id="WP_090148478.1">
    <property type="nucleotide sequence ID" value="NZ_FNAN01000005.1"/>
</dbReference>
<dbReference type="AlphaFoldDB" id="A0A1G7CUH0"/>
<dbReference type="EMBL" id="FNAN01000005">
    <property type="protein sequence ID" value="SDE43084.1"/>
    <property type="molecule type" value="Genomic_DNA"/>
</dbReference>
<dbReference type="OrthoDB" id="962013at2"/>
<evidence type="ECO:0000313" key="2">
    <source>
        <dbReference type="Proteomes" id="UP000198748"/>
    </source>
</evidence>
<protein>
    <recommendedName>
        <fullName evidence="3">Double zinc ribbon</fullName>
    </recommendedName>
</protein>
<name>A0A1G7CUH0_9BACT</name>